<dbReference type="InterPro" id="IPR013083">
    <property type="entry name" value="Znf_RING/FYVE/PHD"/>
</dbReference>
<dbReference type="SUPFAM" id="SSF161245">
    <property type="entry name" value="Zinc hairpin stack"/>
    <property type="match status" value="1"/>
</dbReference>
<evidence type="ECO:0000256" key="2">
    <source>
        <dbReference type="ARBA" id="ARBA00022771"/>
    </source>
</evidence>
<evidence type="ECO:0000259" key="7">
    <source>
        <dbReference type="PROSITE" id="PS51266"/>
    </source>
</evidence>
<dbReference type="PROSITE" id="PS51266">
    <property type="entry name" value="ZF_CHY"/>
    <property type="match status" value="1"/>
</dbReference>
<feature type="compositionally biased region" description="Basic and acidic residues" evidence="5">
    <location>
        <begin position="36"/>
        <end position="56"/>
    </location>
</feature>
<keyword evidence="3" id="KW-0862">Zinc</keyword>
<name>A0A7S3A4C2_9RHOD</name>
<dbReference type="PROSITE" id="PS50089">
    <property type="entry name" value="ZF_RING_2"/>
    <property type="match status" value="1"/>
</dbReference>
<evidence type="ECO:0000259" key="8">
    <source>
        <dbReference type="PROSITE" id="PS51270"/>
    </source>
</evidence>
<dbReference type="Pfam" id="PF14599">
    <property type="entry name" value="zinc_ribbon_6"/>
    <property type="match status" value="1"/>
</dbReference>
<dbReference type="InterPro" id="IPR037274">
    <property type="entry name" value="Znf_CHY_sf"/>
</dbReference>
<keyword evidence="2 4" id="KW-0863">Zinc-finger</keyword>
<evidence type="ECO:0000256" key="3">
    <source>
        <dbReference type="ARBA" id="ARBA00022833"/>
    </source>
</evidence>
<dbReference type="InterPro" id="IPR017921">
    <property type="entry name" value="Znf_CTCHY"/>
</dbReference>
<dbReference type="SUPFAM" id="SSF161219">
    <property type="entry name" value="CHY zinc finger-like"/>
    <property type="match status" value="1"/>
</dbReference>
<dbReference type="CDD" id="cd16464">
    <property type="entry name" value="RING-H2_Pirh2-like"/>
    <property type="match status" value="1"/>
</dbReference>
<feature type="compositionally biased region" description="Basic and acidic residues" evidence="5">
    <location>
        <begin position="15"/>
        <end position="27"/>
    </location>
</feature>
<dbReference type="PANTHER" id="PTHR21319">
    <property type="entry name" value="RING FINGER AND CHY ZINC FINGER DOMAIN-CONTAINING PROTEIN 1"/>
    <property type="match status" value="1"/>
</dbReference>
<organism evidence="9">
    <name type="scientific">Rhodosorus marinus</name>
    <dbReference type="NCBI Taxonomy" id="101924"/>
    <lineage>
        <taxon>Eukaryota</taxon>
        <taxon>Rhodophyta</taxon>
        <taxon>Stylonematophyceae</taxon>
        <taxon>Stylonematales</taxon>
        <taxon>Stylonemataceae</taxon>
        <taxon>Rhodosorus</taxon>
    </lineage>
</organism>
<sequence length="382" mass="43291">MGTMSSGAVLSSDEGSQRSFERLESERSGNSSSPGMDRKRGRESNSESSQRDRLVRIQEIARSSCMSPKSKAKAMQRIFSEPATSKRRTGDEEELEVVVESSDASQIADGIKVSISKIPKKEDGRFGCKHYVRKCALVPACCNEEENATPVLYMCRLCHDEKEGHTMDRYATKKVVCLLCHTMQDVGEKCVNCGETFAKYFCDVCKFYEDEDKSIYHCSDCNLCRLGRREDNKHCNRCGACISVESFPKHKCREGSLDSHCPICTEYLFTSVEKVVILRCGHSLHHKCFQDYIKGDFRCPLCLKSVADFKPFFAKWEEMHREALPPDLANRMVYVACNDCQMKSNTPFRTQFMRCMHCSSHNTRPIGRDEAEPATAEAGNLR</sequence>
<evidence type="ECO:0000259" key="6">
    <source>
        <dbReference type="PROSITE" id="PS50089"/>
    </source>
</evidence>
<feature type="compositionally biased region" description="Polar residues" evidence="5">
    <location>
        <begin position="1"/>
        <end position="14"/>
    </location>
</feature>
<dbReference type="SUPFAM" id="SSF57850">
    <property type="entry name" value="RING/U-box"/>
    <property type="match status" value="1"/>
</dbReference>
<dbReference type="AlphaFoldDB" id="A0A7S3A4C2"/>
<dbReference type="GO" id="GO:0008270">
    <property type="term" value="F:zinc ion binding"/>
    <property type="evidence" value="ECO:0007669"/>
    <property type="project" value="UniProtKB-KW"/>
</dbReference>
<feature type="domain" description="RING-type" evidence="6">
    <location>
        <begin position="261"/>
        <end position="302"/>
    </location>
</feature>
<reference evidence="9" key="1">
    <citation type="submission" date="2021-01" db="EMBL/GenBank/DDBJ databases">
        <authorList>
            <person name="Corre E."/>
            <person name="Pelletier E."/>
            <person name="Niang G."/>
            <person name="Scheremetjew M."/>
            <person name="Finn R."/>
            <person name="Kale V."/>
            <person name="Holt S."/>
            <person name="Cochrane G."/>
            <person name="Meng A."/>
            <person name="Brown T."/>
            <person name="Cohen L."/>
        </authorList>
    </citation>
    <scope>NUCLEOTIDE SEQUENCE</scope>
    <source>
        <strain evidence="9">CCMP 769</strain>
    </source>
</reference>
<dbReference type="GO" id="GO:0005634">
    <property type="term" value="C:nucleus"/>
    <property type="evidence" value="ECO:0007669"/>
    <property type="project" value="TreeGrafter"/>
</dbReference>
<dbReference type="InterPro" id="IPR039512">
    <property type="entry name" value="RCHY1_zinc-ribbon"/>
</dbReference>
<feature type="domain" description="CHY-type" evidence="7">
    <location>
        <begin position="121"/>
        <end position="195"/>
    </location>
</feature>
<dbReference type="Pfam" id="PF13639">
    <property type="entry name" value="zf-RING_2"/>
    <property type="match status" value="1"/>
</dbReference>
<evidence type="ECO:0000313" key="9">
    <source>
        <dbReference type="EMBL" id="CAE0061271.1"/>
    </source>
</evidence>
<feature type="region of interest" description="Disordered" evidence="5">
    <location>
        <begin position="363"/>
        <end position="382"/>
    </location>
</feature>
<proteinExistence type="predicted"/>
<feature type="domain" description="CTCHY-type" evidence="8">
    <location>
        <begin position="197"/>
        <end position="260"/>
    </location>
</feature>
<evidence type="ECO:0000256" key="4">
    <source>
        <dbReference type="PROSITE-ProRule" id="PRU00601"/>
    </source>
</evidence>
<dbReference type="InterPro" id="IPR001841">
    <property type="entry name" value="Znf_RING"/>
</dbReference>
<protein>
    <recommendedName>
        <fullName evidence="10">RING finger and CHY zinc finger domain-containing protein 1</fullName>
    </recommendedName>
</protein>
<dbReference type="SMART" id="SM00184">
    <property type="entry name" value="RING"/>
    <property type="match status" value="1"/>
</dbReference>
<dbReference type="GO" id="GO:0061630">
    <property type="term" value="F:ubiquitin protein ligase activity"/>
    <property type="evidence" value="ECO:0007669"/>
    <property type="project" value="TreeGrafter"/>
</dbReference>
<dbReference type="InterPro" id="IPR008913">
    <property type="entry name" value="Znf_CHY"/>
</dbReference>
<evidence type="ECO:0008006" key="10">
    <source>
        <dbReference type="Google" id="ProtNLM"/>
    </source>
</evidence>
<gene>
    <name evidence="9" type="ORF">RMAR00112_LOCUS29337</name>
</gene>
<dbReference type="EMBL" id="HBHW01038239">
    <property type="protein sequence ID" value="CAE0061271.1"/>
    <property type="molecule type" value="Transcribed_RNA"/>
</dbReference>
<dbReference type="Gene3D" id="3.30.40.10">
    <property type="entry name" value="Zinc/RING finger domain, C3HC4 (zinc finger)"/>
    <property type="match status" value="1"/>
</dbReference>
<accession>A0A7S3A4C2</accession>
<dbReference type="GO" id="GO:0006511">
    <property type="term" value="P:ubiquitin-dependent protein catabolic process"/>
    <property type="evidence" value="ECO:0007669"/>
    <property type="project" value="TreeGrafter"/>
</dbReference>
<feature type="region of interest" description="Disordered" evidence="5">
    <location>
        <begin position="1"/>
        <end position="92"/>
    </location>
</feature>
<dbReference type="PANTHER" id="PTHR21319:SF0">
    <property type="entry name" value="AND RING FINGER DOMAIN PROTEIN, PUTATIVE (AFU_ORTHOLOGUE AFUA_1G08900)-RELATED"/>
    <property type="match status" value="1"/>
</dbReference>
<dbReference type="Pfam" id="PF05495">
    <property type="entry name" value="zf-CHY"/>
    <property type="match status" value="1"/>
</dbReference>
<dbReference type="GO" id="GO:0016567">
    <property type="term" value="P:protein ubiquitination"/>
    <property type="evidence" value="ECO:0007669"/>
    <property type="project" value="TreeGrafter"/>
</dbReference>
<evidence type="ECO:0000256" key="1">
    <source>
        <dbReference type="ARBA" id="ARBA00022723"/>
    </source>
</evidence>
<dbReference type="Gene3D" id="2.20.28.10">
    <property type="match status" value="1"/>
</dbReference>
<dbReference type="PROSITE" id="PS51270">
    <property type="entry name" value="ZF_CTCHY"/>
    <property type="match status" value="1"/>
</dbReference>
<evidence type="ECO:0000256" key="5">
    <source>
        <dbReference type="SAM" id="MobiDB-lite"/>
    </source>
</evidence>
<keyword evidence="1" id="KW-0479">Metal-binding</keyword>
<dbReference type="InterPro" id="IPR037275">
    <property type="entry name" value="Znf_CTCHY_sf"/>
</dbReference>